<keyword evidence="3" id="KW-1185">Reference proteome</keyword>
<organism evidence="2 3">
    <name type="scientific">Yoonia algicola</name>
    <dbReference type="NCBI Taxonomy" id="3137368"/>
    <lineage>
        <taxon>Bacteria</taxon>
        <taxon>Pseudomonadati</taxon>
        <taxon>Pseudomonadota</taxon>
        <taxon>Alphaproteobacteria</taxon>
        <taxon>Rhodobacterales</taxon>
        <taxon>Paracoccaceae</taxon>
        <taxon>Yoonia</taxon>
    </lineage>
</organism>
<sequence length="183" mass="20316">MERSRVELTSDVKVAVLIPCYNEAKPIGAVVADFRAALPDADIYVYDNNSTDNTAEIARAAGAIVRIETQQGKGNVVRRMFADIDADVYVMVDGDNTYEAKAAPALVNKLLEETLDMISGCRVTEIQEAYRPGHRFGNWMLTSLVAGIFGKRTKDMLTGYRVFSRRFVKSFPALSRGSRLRQS</sequence>
<dbReference type="AlphaFoldDB" id="A0AAN0M0Q5"/>
<dbReference type="InterPro" id="IPR001173">
    <property type="entry name" value="Glyco_trans_2-like"/>
</dbReference>
<accession>A0AAN0M0Q5</accession>
<dbReference type="Pfam" id="PF00535">
    <property type="entry name" value="Glycos_transf_2"/>
    <property type="match status" value="1"/>
</dbReference>
<proteinExistence type="predicted"/>
<dbReference type="EMBL" id="CP151762">
    <property type="protein sequence ID" value="WZU62810.1"/>
    <property type="molecule type" value="Genomic_DNA"/>
</dbReference>
<protein>
    <submittedName>
        <fullName evidence="2">Glycosyltransferase family 2 protein</fullName>
    </submittedName>
</protein>
<evidence type="ECO:0000313" key="2">
    <source>
        <dbReference type="EMBL" id="WZU62810.1"/>
    </source>
</evidence>
<dbReference type="Proteomes" id="UP001451782">
    <property type="component" value="Chromosome"/>
</dbReference>
<dbReference type="CDD" id="cd04179">
    <property type="entry name" value="DPM_DPG-synthase_like"/>
    <property type="match status" value="1"/>
</dbReference>
<dbReference type="PANTHER" id="PTHR48090">
    <property type="entry name" value="UNDECAPRENYL-PHOSPHATE 4-DEOXY-4-FORMAMIDO-L-ARABINOSE TRANSFERASE-RELATED"/>
    <property type="match status" value="1"/>
</dbReference>
<dbReference type="PANTHER" id="PTHR48090:SF7">
    <property type="entry name" value="RFBJ PROTEIN"/>
    <property type="match status" value="1"/>
</dbReference>
<reference evidence="2 3" key="1">
    <citation type="submission" date="2024-04" db="EMBL/GenBank/DDBJ databases">
        <title>Phylogenomic analyses of a clade within the roseobacter group suggest taxonomic reassignments of species of the genera Aestuariivita, Citreicella, Loktanella, Nautella, Pelagibaca, Ruegeria, Thalassobius, Thiobacimonas and Tropicibacter, and the proposal o.</title>
        <authorList>
            <person name="Jeon C.O."/>
        </authorList>
    </citation>
    <scope>NUCLEOTIDE SEQUENCE [LARGE SCALE GENOMIC DNA]</scope>
    <source>
        <strain evidence="2 3">G8-12</strain>
    </source>
</reference>
<feature type="domain" description="Glycosyltransferase 2-like" evidence="1">
    <location>
        <begin position="16"/>
        <end position="168"/>
    </location>
</feature>
<name>A0AAN0M0Q5_9RHOB</name>
<dbReference type="InterPro" id="IPR050256">
    <property type="entry name" value="Glycosyltransferase_2"/>
</dbReference>
<evidence type="ECO:0000313" key="3">
    <source>
        <dbReference type="Proteomes" id="UP001451782"/>
    </source>
</evidence>
<dbReference type="KEGG" id="yag:AABB28_13145"/>
<dbReference type="SUPFAM" id="SSF53448">
    <property type="entry name" value="Nucleotide-diphospho-sugar transferases"/>
    <property type="match status" value="1"/>
</dbReference>
<dbReference type="InterPro" id="IPR029044">
    <property type="entry name" value="Nucleotide-diphossugar_trans"/>
</dbReference>
<gene>
    <name evidence="2" type="ORF">AABB28_13145</name>
</gene>
<evidence type="ECO:0000259" key="1">
    <source>
        <dbReference type="Pfam" id="PF00535"/>
    </source>
</evidence>
<dbReference type="RefSeq" id="WP_342069206.1">
    <property type="nucleotide sequence ID" value="NZ_CP151762.1"/>
</dbReference>
<dbReference type="Gene3D" id="3.90.550.10">
    <property type="entry name" value="Spore Coat Polysaccharide Biosynthesis Protein SpsA, Chain A"/>
    <property type="match status" value="1"/>
</dbReference>